<keyword evidence="1" id="KW-1133">Transmembrane helix</keyword>
<name>A0A2P1GNW3_9VIRU</name>
<evidence type="ECO:0000313" key="2">
    <source>
        <dbReference type="EMBL" id="AVM87644.1"/>
    </source>
</evidence>
<accession>A0A2P1GNW3</accession>
<keyword evidence="3" id="KW-1185">Reference proteome</keyword>
<dbReference type="RefSeq" id="YP_009551553.1">
    <property type="nucleotide sequence ID" value="NC_040426.1"/>
</dbReference>
<sequence length="728" mass="81314">MLLDFITHPILLILRSVLTAASGVLLMLLFGLLVWRSKGLPWLFLFLSLLGMSDCTLVTHISEVEQKLFDGSWLCGSMHVFKSEASGMFSIRHDGNIPQELTRGCNVTSADGMVSLECSERPKLFDMTSLVSLRCPKTGCVSGLSCELIHDCEKTNLTVSPELAPQFCGTSLDAYLIDGVWRGDSLRMCENETLLSIAAKYKRPFSAGTEKLTSGYIWRGVERDNCFCYELNERSFPKIASSAPSIFYKAMPVEGADCHHSSVFTIHKGKPLCIKNGDDLMTRLMVVGAVNLGEMDLCIGKYGIIAKLKESSVKELAFRVQVSDREPGSVTAKGKPTQIDFCSQFQHDGQGCVATSCGCIHPLKDRSRFGASTATVEGGAKSRRRSRREAECYFWGFYCTSDDVLFATSEEEKAFLRVSEQVDQNTADIALIKGKLDFMAKVMQAGFCSNGSRHFQGSVEVQIIEGVVFNVSDWCTEETFKEFCETQSVSEHNLSSQVRQSIMNARNNEKQSVFTTCLLLLALDLAIFCLLRKLWKIGDFEIKHSHIGIGLSGETICMGYHRFREEEYICRCGRISLGSMMSDVNERCNYRGESPAVDNNRVKIEDTDGTMNVIYMCKTILTIGRFDTFSDKESEIIQALTKTDNDPDLLKMLILMYPNESLLTALLGPQLDEIQEEEELIYEEVGLVALQTIPKKPPRRLNHMAQTQRCCSTYNLYSPTYPEAAAET</sequence>
<protein>
    <submittedName>
        <fullName evidence="2">Glycoprotein</fullName>
    </submittedName>
</protein>
<dbReference type="Proteomes" id="UP000289643">
    <property type="component" value="Genome"/>
</dbReference>
<dbReference type="EMBL" id="MG599865">
    <property type="protein sequence ID" value="AVM87644.1"/>
    <property type="molecule type" value="Genomic_RNA"/>
</dbReference>
<evidence type="ECO:0000313" key="3">
    <source>
        <dbReference type="Proteomes" id="UP000289643"/>
    </source>
</evidence>
<dbReference type="KEGG" id="vg:41704004"/>
<keyword evidence="1" id="KW-0812">Transmembrane</keyword>
<keyword evidence="1" id="KW-0472">Membrane</keyword>
<organism evidence="2 3">
    <name type="scientific">Wenling frogfish arenavirus 1</name>
    <dbReference type="NCBI Taxonomy" id="2116466"/>
    <lineage>
        <taxon>Viruses</taxon>
        <taxon>Riboviria</taxon>
        <taxon>Orthornavirae</taxon>
        <taxon>Negarnaviricota</taxon>
        <taxon>Polyploviricotina</taxon>
        <taxon>Bunyaviricetes</taxon>
        <taxon>Hareavirales</taxon>
        <taxon>Arenaviridae</taxon>
        <taxon>Antennavirus</taxon>
        <taxon>Antennavirus striale</taxon>
    </lineage>
</organism>
<proteinExistence type="predicted"/>
<reference evidence="2 3" key="1">
    <citation type="journal article" date="2018" name="Nature">
        <title>The evolutionary history of vertebrate RNA viruses.</title>
        <authorList>
            <person name="Shi M."/>
            <person name="Lin X.D."/>
            <person name="Chen X."/>
            <person name="Tian J.H."/>
            <person name="Chen L.J."/>
            <person name="Li K."/>
            <person name="Wang W."/>
            <person name="Eden J.S."/>
            <person name="Shen J.J."/>
            <person name="Liu L."/>
            <person name="Holmes E.C."/>
            <person name="Zhang Y.Z."/>
        </authorList>
    </citation>
    <scope>NUCLEOTIDE SEQUENCE [LARGE SCALE GENOMIC DNA]</scope>
    <source>
        <strain evidence="2 3">XYHYG11303</strain>
    </source>
</reference>
<evidence type="ECO:0000256" key="1">
    <source>
        <dbReference type="SAM" id="Phobius"/>
    </source>
</evidence>
<dbReference type="GeneID" id="41704004"/>
<feature type="transmembrane region" description="Helical" evidence="1">
    <location>
        <begin position="42"/>
        <end position="61"/>
    </location>
</feature>
<feature type="transmembrane region" description="Helical" evidence="1">
    <location>
        <begin position="12"/>
        <end position="35"/>
    </location>
</feature>